<sequence length="230" mass="24736">TGASGLCGQELVRQSLTRKEITSIVAVARRPVVAPDNLPAGADASKLRSVVVKDYFATADEYPEDVRKEFAGAAATVAILPTQLGSYTKEEIRRVCLESAVAGIDVMCQAGPAKPFRFLYMSGAGAERDQSKRPKVMAEYSLLRGEAESEVLAYAAKHDGVEASAARPGMIFGPGQIPRRIFGAVIGALTCMWNINNDALCRILLDQVITGFTKDPLSDQDLSRMAKELN</sequence>
<feature type="non-terminal residue" evidence="3">
    <location>
        <position position="1"/>
    </location>
</feature>
<comment type="subcellular location">
    <subcellularLocation>
        <location evidence="1">Membrane</location>
    </subcellularLocation>
</comment>
<organism evidence="3 4">
    <name type="scientific">Diatrype stigma</name>
    <dbReference type="NCBI Taxonomy" id="117547"/>
    <lineage>
        <taxon>Eukaryota</taxon>
        <taxon>Fungi</taxon>
        <taxon>Dikarya</taxon>
        <taxon>Ascomycota</taxon>
        <taxon>Pezizomycotina</taxon>
        <taxon>Sordariomycetes</taxon>
        <taxon>Xylariomycetidae</taxon>
        <taxon>Xylariales</taxon>
        <taxon>Diatrypaceae</taxon>
        <taxon>Diatrype</taxon>
    </lineage>
</organism>
<reference evidence="3 4" key="1">
    <citation type="submission" date="2024-02" db="EMBL/GenBank/DDBJ databases">
        <title>De novo assembly and annotation of 12 fungi associated with fruit tree decline syndrome in Ontario, Canada.</title>
        <authorList>
            <person name="Sulman M."/>
            <person name="Ellouze W."/>
            <person name="Ilyukhin E."/>
        </authorList>
    </citation>
    <scope>NUCLEOTIDE SEQUENCE [LARGE SCALE GENOMIC DNA]</scope>
    <source>
        <strain evidence="3 4">M11/M66-122</strain>
    </source>
</reference>
<dbReference type="PANTHER" id="PTHR14097:SF9">
    <property type="entry name" value="EPIMERASE, PUTATIVE (AFU_ORTHOLOGUE AFUA_8G07320)-RELATED"/>
    <property type="match status" value="1"/>
</dbReference>
<evidence type="ECO:0000313" key="4">
    <source>
        <dbReference type="Proteomes" id="UP001320420"/>
    </source>
</evidence>
<dbReference type="Proteomes" id="UP001320420">
    <property type="component" value="Unassembled WGS sequence"/>
</dbReference>
<gene>
    <name evidence="3" type="ORF">SLS62_010949</name>
</gene>
<proteinExistence type="predicted"/>
<dbReference type="InterPro" id="IPR001509">
    <property type="entry name" value="Epimerase_deHydtase"/>
</dbReference>
<keyword evidence="4" id="KW-1185">Reference proteome</keyword>
<dbReference type="SUPFAM" id="SSF51735">
    <property type="entry name" value="NAD(P)-binding Rossmann-fold domains"/>
    <property type="match status" value="1"/>
</dbReference>
<dbReference type="Gene3D" id="3.40.50.720">
    <property type="entry name" value="NAD(P)-binding Rossmann-like Domain"/>
    <property type="match status" value="1"/>
</dbReference>
<evidence type="ECO:0000313" key="3">
    <source>
        <dbReference type="EMBL" id="KAK7740891.1"/>
    </source>
</evidence>
<evidence type="ECO:0000259" key="2">
    <source>
        <dbReference type="Pfam" id="PF01370"/>
    </source>
</evidence>
<dbReference type="GO" id="GO:0016020">
    <property type="term" value="C:membrane"/>
    <property type="evidence" value="ECO:0007669"/>
    <property type="project" value="UniProtKB-SubCell"/>
</dbReference>
<name>A0AAN9YFK1_9PEZI</name>
<dbReference type="EMBL" id="JAKJXP020000157">
    <property type="protein sequence ID" value="KAK7740891.1"/>
    <property type="molecule type" value="Genomic_DNA"/>
</dbReference>
<protein>
    <recommendedName>
        <fullName evidence="2">NAD-dependent epimerase/dehydratase domain-containing protein</fullName>
    </recommendedName>
</protein>
<dbReference type="InterPro" id="IPR036291">
    <property type="entry name" value="NAD(P)-bd_dom_sf"/>
</dbReference>
<feature type="domain" description="NAD-dependent epimerase/dehydratase" evidence="2">
    <location>
        <begin position="1"/>
        <end position="186"/>
    </location>
</feature>
<evidence type="ECO:0000256" key="1">
    <source>
        <dbReference type="ARBA" id="ARBA00004370"/>
    </source>
</evidence>
<dbReference type="PANTHER" id="PTHR14097">
    <property type="entry name" value="OXIDOREDUCTASE HTATIP2"/>
    <property type="match status" value="1"/>
</dbReference>
<dbReference type="Pfam" id="PF01370">
    <property type="entry name" value="Epimerase"/>
    <property type="match status" value="1"/>
</dbReference>
<comment type="caution">
    <text evidence="3">The sequence shown here is derived from an EMBL/GenBank/DDBJ whole genome shotgun (WGS) entry which is preliminary data.</text>
</comment>
<dbReference type="AlphaFoldDB" id="A0AAN9YFK1"/>
<accession>A0AAN9YFK1</accession>